<protein>
    <submittedName>
        <fullName evidence="3">META domain-containing protein</fullName>
    </submittedName>
</protein>
<organism evidence="3 4">
    <name type="scientific">Streptomyces litmocidini</name>
    <dbReference type="NCBI Taxonomy" id="67318"/>
    <lineage>
        <taxon>Bacteria</taxon>
        <taxon>Bacillati</taxon>
        <taxon>Actinomycetota</taxon>
        <taxon>Actinomycetes</taxon>
        <taxon>Kitasatosporales</taxon>
        <taxon>Streptomycetaceae</taxon>
        <taxon>Streptomyces</taxon>
    </lineage>
</organism>
<dbReference type="PROSITE" id="PS51257">
    <property type="entry name" value="PROKAR_LIPOPROTEIN"/>
    <property type="match status" value="1"/>
</dbReference>
<accession>A0ABW7U1C3</accession>
<feature type="signal peptide" evidence="1">
    <location>
        <begin position="1"/>
        <end position="24"/>
    </location>
</feature>
<name>A0ABW7U1C3_9ACTN</name>
<dbReference type="Pfam" id="PF03724">
    <property type="entry name" value="META"/>
    <property type="match status" value="2"/>
</dbReference>
<keyword evidence="4" id="KW-1185">Reference proteome</keyword>
<dbReference type="RefSeq" id="WP_398707838.1">
    <property type="nucleotide sequence ID" value="NZ_JBIRUI010000003.1"/>
</dbReference>
<dbReference type="PANTHER" id="PTHR35535">
    <property type="entry name" value="HEAT SHOCK PROTEIN HSLJ"/>
    <property type="match status" value="1"/>
</dbReference>
<evidence type="ECO:0000313" key="4">
    <source>
        <dbReference type="Proteomes" id="UP001611339"/>
    </source>
</evidence>
<proteinExistence type="predicted"/>
<dbReference type="EMBL" id="JBIRUI010000003">
    <property type="protein sequence ID" value="MFI1713436.1"/>
    <property type="molecule type" value="Genomic_DNA"/>
</dbReference>
<reference evidence="3 4" key="1">
    <citation type="submission" date="2024-10" db="EMBL/GenBank/DDBJ databases">
        <title>The Natural Products Discovery Center: Release of the First 8490 Sequenced Strains for Exploring Actinobacteria Biosynthetic Diversity.</title>
        <authorList>
            <person name="Kalkreuter E."/>
            <person name="Kautsar S.A."/>
            <person name="Yang D."/>
            <person name="Bader C.D."/>
            <person name="Teijaro C.N."/>
            <person name="Fluegel L."/>
            <person name="Davis C.M."/>
            <person name="Simpson J.R."/>
            <person name="Lauterbach L."/>
            <person name="Steele A.D."/>
            <person name="Gui C."/>
            <person name="Meng S."/>
            <person name="Li G."/>
            <person name="Viehrig K."/>
            <person name="Ye F."/>
            <person name="Su P."/>
            <person name="Kiefer A.F."/>
            <person name="Nichols A."/>
            <person name="Cepeda A.J."/>
            <person name="Yan W."/>
            <person name="Fan B."/>
            <person name="Jiang Y."/>
            <person name="Adhikari A."/>
            <person name="Zheng C.-J."/>
            <person name="Schuster L."/>
            <person name="Cowan T.M."/>
            <person name="Smanski M.J."/>
            <person name="Chevrette M.G."/>
            <person name="De Carvalho L.P.S."/>
            <person name="Shen B."/>
        </authorList>
    </citation>
    <scope>NUCLEOTIDE SEQUENCE [LARGE SCALE GENOMIC DNA]</scope>
    <source>
        <strain evidence="3 4">NPDC020602</strain>
    </source>
</reference>
<comment type="caution">
    <text evidence="3">The sequence shown here is derived from an EMBL/GenBank/DDBJ whole genome shotgun (WGS) entry which is preliminary data.</text>
</comment>
<evidence type="ECO:0000313" key="3">
    <source>
        <dbReference type="EMBL" id="MFI1713436.1"/>
    </source>
</evidence>
<keyword evidence="1" id="KW-0732">Signal</keyword>
<dbReference type="Gene3D" id="2.40.128.270">
    <property type="match status" value="2"/>
</dbReference>
<dbReference type="InterPro" id="IPR053147">
    <property type="entry name" value="Hsp_HslJ-like"/>
</dbReference>
<feature type="domain" description="DUF306" evidence="2">
    <location>
        <begin position="150"/>
        <end position="263"/>
    </location>
</feature>
<dbReference type="Proteomes" id="UP001611339">
    <property type="component" value="Unassembled WGS sequence"/>
</dbReference>
<sequence>MPKPRALAVLVPLLLLTACGTEGGAGSGAAAGEPDLPVAGTHWTVDAVTLDGRRSAAPDGARVDFEENGGVTGDTGCNSLDAGVVVEGDTLTVTPHSVTEKGCPADRQRFEEELLKAFSGPLKGTLKGDGLRLASADGRNGVELTAEEEAPLRGTTWKVEGLVSGDTASSLPAGSGAKARLVLGADGKLTGNLGCNDFSATARVDEKARTLTVEGPAATTRMMCTSPQMKLETRLYELLDGPLTYRLNHRTLTLTDASGEGLTATAAAR</sequence>
<feature type="domain" description="DUF306" evidence="2">
    <location>
        <begin position="38"/>
        <end position="140"/>
    </location>
</feature>
<dbReference type="InterPro" id="IPR038670">
    <property type="entry name" value="HslJ-like_sf"/>
</dbReference>
<dbReference type="PANTHER" id="PTHR35535:SF2">
    <property type="entry name" value="DUF306 DOMAIN-CONTAINING PROTEIN"/>
    <property type="match status" value="1"/>
</dbReference>
<feature type="chain" id="PRO_5046009564" evidence="1">
    <location>
        <begin position="25"/>
        <end position="269"/>
    </location>
</feature>
<evidence type="ECO:0000256" key="1">
    <source>
        <dbReference type="SAM" id="SignalP"/>
    </source>
</evidence>
<dbReference type="InterPro" id="IPR005184">
    <property type="entry name" value="DUF306_Meta_HslJ"/>
</dbReference>
<evidence type="ECO:0000259" key="2">
    <source>
        <dbReference type="Pfam" id="PF03724"/>
    </source>
</evidence>
<gene>
    <name evidence="3" type="ORF">ACH407_07630</name>
</gene>